<evidence type="ECO:0000256" key="5">
    <source>
        <dbReference type="ARBA" id="ARBA00022723"/>
    </source>
</evidence>
<dbReference type="CDD" id="cd01335">
    <property type="entry name" value="Radical_SAM"/>
    <property type="match status" value="1"/>
</dbReference>
<dbReference type="AlphaFoldDB" id="A0A699ZC21"/>
<dbReference type="GO" id="GO:0016829">
    <property type="term" value="F:lyase activity"/>
    <property type="evidence" value="ECO:0007669"/>
    <property type="project" value="UniProtKB-KW"/>
</dbReference>
<comment type="cofactor">
    <cofactor evidence="1">
        <name>[4Fe-4S] cluster</name>
        <dbReference type="ChEBI" id="CHEBI:49883"/>
    </cofactor>
</comment>
<dbReference type="Proteomes" id="UP000485058">
    <property type="component" value="Unassembled WGS sequence"/>
</dbReference>
<dbReference type="EMBL" id="BLLF01001497">
    <property type="protein sequence ID" value="GFH19651.1"/>
    <property type="molecule type" value="Genomic_DNA"/>
</dbReference>
<dbReference type="SFLD" id="SFLDS00029">
    <property type="entry name" value="Radical_SAM"/>
    <property type="match status" value="1"/>
</dbReference>
<dbReference type="PROSITE" id="PS01087">
    <property type="entry name" value="RADICAL_ACTIVATING"/>
    <property type="match status" value="1"/>
</dbReference>
<dbReference type="PROSITE" id="PS51918">
    <property type="entry name" value="RADICAL_SAM"/>
    <property type="match status" value="1"/>
</dbReference>
<keyword evidence="10" id="KW-0670">Pyruvate</keyword>
<evidence type="ECO:0000256" key="7">
    <source>
        <dbReference type="ARBA" id="ARBA00023004"/>
    </source>
</evidence>
<feature type="domain" description="Radical SAM core" evidence="9">
    <location>
        <begin position="7"/>
        <end position="231"/>
    </location>
</feature>
<evidence type="ECO:0000256" key="3">
    <source>
        <dbReference type="ARBA" id="ARBA00022485"/>
    </source>
</evidence>
<dbReference type="NCBIfam" id="TIGR02493">
    <property type="entry name" value="PFLA"/>
    <property type="match status" value="1"/>
</dbReference>
<dbReference type="PANTHER" id="PTHR30352">
    <property type="entry name" value="PYRUVATE FORMATE-LYASE-ACTIVATING ENZYME"/>
    <property type="match status" value="1"/>
</dbReference>
<gene>
    <name evidence="10" type="ORF">HaLaN_16627</name>
</gene>
<dbReference type="Pfam" id="PF13353">
    <property type="entry name" value="Fer4_12"/>
    <property type="match status" value="1"/>
</dbReference>
<accession>A0A699ZC21</accession>
<proteinExistence type="inferred from homology"/>
<keyword evidence="6" id="KW-0560">Oxidoreductase</keyword>
<comment type="caution">
    <text evidence="10">The sequence shown here is derived from an EMBL/GenBank/DDBJ whole genome shotgun (WGS) entry which is preliminary data.</text>
</comment>
<keyword evidence="10" id="KW-0456">Lyase</keyword>
<dbReference type="InterPro" id="IPR012838">
    <property type="entry name" value="PFL1_activating"/>
</dbReference>
<dbReference type="GO" id="GO:0051539">
    <property type="term" value="F:4 iron, 4 sulfur cluster binding"/>
    <property type="evidence" value="ECO:0007669"/>
    <property type="project" value="UniProtKB-KW"/>
</dbReference>
<evidence type="ECO:0000256" key="6">
    <source>
        <dbReference type="ARBA" id="ARBA00023002"/>
    </source>
</evidence>
<evidence type="ECO:0000256" key="8">
    <source>
        <dbReference type="ARBA" id="ARBA00023014"/>
    </source>
</evidence>
<evidence type="ECO:0000256" key="4">
    <source>
        <dbReference type="ARBA" id="ARBA00022691"/>
    </source>
</evidence>
<comment type="similarity">
    <text evidence="2">Belongs to the organic radical-activating enzymes family.</text>
</comment>
<keyword evidence="3" id="KW-0004">4Fe-4S</keyword>
<dbReference type="InterPro" id="IPR034457">
    <property type="entry name" value="Organic_radical-activating"/>
</dbReference>
<keyword evidence="7" id="KW-0408">Iron</keyword>
<keyword evidence="5" id="KW-0479">Metal-binding</keyword>
<keyword evidence="4" id="KW-0949">S-adenosyl-L-methionine</keyword>
<evidence type="ECO:0000259" key="9">
    <source>
        <dbReference type="PROSITE" id="PS51918"/>
    </source>
</evidence>
<evidence type="ECO:0000313" key="10">
    <source>
        <dbReference type="EMBL" id="GFH19651.1"/>
    </source>
</evidence>
<name>A0A699ZC21_HAELA</name>
<dbReference type="PANTHER" id="PTHR30352:SF5">
    <property type="entry name" value="PYRUVATE FORMATE-LYASE 1-ACTIVATING ENZYME"/>
    <property type="match status" value="1"/>
</dbReference>
<dbReference type="Gene3D" id="3.20.20.70">
    <property type="entry name" value="Aldolase class I"/>
    <property type="match status" value="1"/>
</dbReference>
<dbReference type="GO" id="GO:0046872">
    <property type="term" value="F:metal ion binding"/>
    <property type="evidence" value="ECO:0007669"/>
    <property type="project" value="UniProtKB-KW"/>
</dbReference>
<evidence type="ECO:0000256" key="1">
    <source>
        <dbReference type="ARBA" id="ARBA00001966"/>
    </source>
</evidence>
<dbReference type="InterPro" id="IPR001989">
    <property type="entry name" value="Radical_activat_CS"/>
</dbReference>
<keyword evidence="11" id="KW-1185">Reference proteome</keyword>
<dbReference type="InterPro" id="IPR013785">
    <property type="entry name" value="Aldolase_TIM"/>
</dbReference>
<dbReference type="InterPro" id="IPR007197">
    <property type="entry name" value="rSAM"/>
</dbReference>
<keyword evidence="8" id="KW-0411">Iron-sulfur</keyword>
<dbReference type="GO" id="GO:0043365">
    <property type="term" value="F:[formate-C-acetyltransferase]-activating enzyme activity"/>
    <property type="evidence" value="ECO:0007669"/>
    <property type="project" value="InterPro"/>
</dbReference>
<organism evidence="10 11">
    <name type="scientific">Haematococcus lacustris</name>
    <name type="common">Green alga</name>
    <name type="synonym">Haematococcus pluvialis</name>
    <dbReference type="NCBI Taxonomy" id="44745"/>
    <lineage>
        <taxon>Eukaryota</taxon>
        <taxon>Viridiplantae</taxon>
        <taxon>Chlorophyta</taxon>
        <taxon>core chlorophytes</taxon>
        <taxon>Chlorophyceae</taxon>
        <taxon>CS clade</taxon>
        <taxon>Chlamydomonadales</taxon>
        <taxon>Haematococcaceae</taxon>
        <taxon>Haematococcus</taxon>
    </lineage>
</organism>
<dbReference type="SUPFAM" id="SSF102114">
    <property type="entry name" value="Radical SAM enzymes"/>
    <property type="match status" value="1"/>
</dbReference>
<protein>
    <submittedName>
        <fullName evidence="10">Pyruvate formate-lyase activating enzyme</fullName>
    </submittedName>
</protein>
<evidence type="ECO:0000256" key="2">
    <source>
        <dbReference type="ARBA" id="ARBA00009777"/>
    </source>
</evidence>
<dbReference type="SFLD" id="SFLDG01066">
    <property type="entry name" value="organic_radical-activating_enz"/>
    <property type="match status" value="1"/>
</dbReference>
<feature type="non-terminal residue" evidence="10">
    <location>
        <position position="1"/>
    </location>
</feature>
<dbReference type="InterPro" id="IPR058240">
    <property type="entry name" value="rSAM_sf"/>
</dbReference>
<sequence>MESFTAVDGPGVRFLVFLQGCAMRCLFCSNPDTWAFEGAGKHMSSRELVAKIKKVVPYLRPNGGGVTVSGGEPMMQPHFLAALFQEVHALGLTTCVDTNGQGTKHANWDVVLPHTDYVLFCIKHLDSRKYEELTGLRQAPALAFARELAERRIPWQCRYVYIPGYTDAPQDIDLLIQFAKEQPTLRSIELLPYHLLGKNKWEALKLQYPLEGVATPSREKVQQVIDRIQGAGISVICNN</sequence>
<reference evidence="10 11" key="1">
    <citation type="submission" date="2020-02" db="EMBL/GenBank/DDBJ databases">
        <title>Draft genome sequence of Haematococcus lacustris strain NIES-144.</title>
        <authorList>
            <person name="Morimoto D."/>
            <person name="Nakagawa S."/>
            <person name="Yoshida T."/>
            <person name="Sawayama S."/>
        </authorList>
    </citation>
    <scope>NUCLEOTIDE SEQUENCE [LARGE SCALE GENOMIC DNA]</scope>
    <source>
        <strain evidence="10 11">NIES-144</strain>
    </source>
</reference>
<evidence type="ECO:0000313" key="11">
    <source>
        <dbReference type="Proteomes" id="UP000485058"/>
    </source>
</evidence>